<comment type="caution">
    <text evidence="6">The sequence shown here is derived from an EMBL/GenBank/DDBJ whole genome shotgun (WGS) entry which is preliminary data.</text>
</comment>
<reference evidence="6 7" key="1">
    <citation type="submission" date="2024-12" db="EMBL/GenBank/DDBJ databases">
        <title>Forecasting of Potato common scab and diversities of Pathogenic streptomyces spp. in china.</title>
        <authorList>
            <person name="Handique U."/>
            <person name="Wu J."/>
        </authorList>
    </citation>
    <scope>NUCLEOTIDE SEQUENCE [LARGE SCALE GENOMIC DNA]</scope>
    <source>
        <strain evidence="6 7">ZRIMU1530</strain>
    </source>
</reference>
<dbReference type="PANTHER" id="PTHR34218:SF3">
    <property type="entry name" value="ACYL-HOMOSERINE LACTONE ACYLASE PVDQ"/>
    <property type="match status" value="1"/>
</dbReference>
<accession>A0ABW9HV39</accession>
<protein>
    <submittedName>
        <fullName evidence="6">Penicillin acylase family protein</fullName>
    </submittedName>
</protein>
<dbReference type="PANTHER" id="PTHR34218">
    <property type="entry name" value="PEPTIDASE S45 PENICILLIN AMIDASE"/>
    <property type="match status" value="1"/>
</dbReference>
<evidence type="ECO:0000256" key="4">
    <source>
        <dbReference type="ARBA" id="ARBA00023145"/>
    </source>
</evidence>
<keyword evidence="3" id="KW-0378">Hydrolase</keyword>
<dbReference type="Gene3D" id="3.60.20.10">
    <property type="entry name" value="Glutamine Phosphoribosylpyrophosphate, subunit 1, domain 1"/>
    <property type="match status" value="1"/>
</dbReference>
<evidence type="ECO:0000256" key="2">
    <source>
        <dbReference type="ARBA" id="ARBA00022729"/>
    </source>
</evidence>
<feature type="region of interest" description="Disordered" evidence="5">
    <location>
        <begin position="755"/>
        <end position="778"/>
    </location>
</feature>
<sequence length="778" mass="84989">MNRRERLIGRALTAAALPSRWAHVDEGALSLPGLARGAEIRRDLRGVPWIRARDEADLYFAAGFAQAQDRLWQMDILRRRARGRLSELFGAVTVQEDVRARKLALTRVARRSERLLEPRHRAALDAFSAGVNTAVQRMRRRGGLPVEFALLRYRPEPWTPLDSVLIVKRLGFDLAVNIKNETFRARLAAEHPEYVAAFGEPRYPADGAVTVRSGTARPPAPRAYVPPPATAALPPASRRWLDGLLDGEHPIGSNAWAVSGALTASGHPILANDPHIPFTQPSMWYQTGLALTGRADDRGDEHGYGVTVPGVPGLIAGANRRLAWGITNATVDTQDLSTLPPEPPRWREDSTVTVRGGAPVTVGSAGGDGYVELDPPGTDTRYGLYWSGFEPSVEIAACQSMWRATAPGEFRDALRAFGVPVLNVVWACQDGTVSLKTAGRVPARLPGSGRAPGEHDRVAVSWKGFLDFDDLPEETDPERGHVVSANHRMLPDGDPRDVGADWVAPYRAQRIEELIATAPRITPETCAAWQNDTRDGRARRVLPTLLAALAEAPPAEPLPAACHRLLADWDGHADPGEAAPLVFFRLLQKLTDHWVYDRLGADLAAAMPDVTLQVDHLLTSPEARTRLGDDTPLPATVGRALAEAAAWIAEEQGREPARWRHDRIHRIRDRHALAKAVPVLFGGVTTPVGGSGHSVGLMTPDREGTVVEGAPWRFVAELRPDGPRLWDVLRHGSSGHPRSPHYEDQTPLHAAGRLYPVPLEGPPDRTARVLTLRPRRPS</sequence>
<evidence type="ECO:0000256" key="5">
    <source>
        <dbReference type="SAM" id="MobiDB-lite"/>
    </source>
</evidence>
<evidence type="ECO:0000313" key="7">
    <source>
        <dbReference type="Proteomes" id="UP001631957"/>
    </source>
</evidence>
<name>A0ABW9HV39_9ACTN</name>
<evidence type="ECO:0000256" key="3">
    <source>
        <dbReference type="ARBA" id="ARBA00022801"/>
    </source>
</evidence>
<dbReference type="EMBL" id="JBJVNI010000013">
    <property type="protein sequence ID" value="MFM9611965.1"/>
    <property type="molecule type" value="Genomic_DNA"/>
</dbReference>
<dbReference type="Gene3D" id="2.30.120.10">
    <property type="match status" value="1"/>
</dbReference>
<dbReference type="InterPro" id="IPR014395">
    <property type="entry name" value="Pen/GL7ACA/AHL_acylase"/>
</dbReference>
<gene>
    <name evidence="6" type="ORF">ACKI18_25035</name>
</gene>
<dbReference type="InterPro" id="IPR023343">
    <property type="entry name" value="Penicillin_amidase_dom1"/>
</dbReference>
<dbReference type="Proteomes" id="UP001631957">
    <property type="component" value="Unassembled WGS sequence"/>
</dbReference>
<evidence type="ECO:0000256" key="1">
    <source>
        <dbReference type="ARBA" id="ARBA00006586"/>
    </source>
</evidence>
<keyword evidence="7" id="KW-1185">Reference proteome</keyword>
<dbReference type="SUPFAM" id="SSF56235">
    <property type="entry name" value="N-terminal nucleophile aminohydrolases (Ntn hydrolases)"/>
    <property type="match status" value="1"/>
</dbReference>
<organism evidence="6 7">
    <name type="scientific">Streptomyces niveiscabiei</name>
    <dbReference type="NCBI Taxonomy" id="164115"/>
    <lineage>
        <taxon>Bacteria</taxon>
        <taxon>Bacillati</taxon>
        <taxon>Actinomycetota</taxon>
        <taxon>Actinomycetes</taxon>
        <taxon>Kitasatosporales</taxon>
        <taxon>Streptomycetaceae</taxon>
        <taxon>Streptomyces</taxon>
    </lineage>
</organism>
<keyword evidence="4" id="KW-0865">Zymogen</keyword>
<dbReference type="PIRSF" id="PIRSF001227">
    <property type="entry name" value="Pen_acylase"/>
    <property type="match status" value="1"/>
</dbReference>
<dbReference type="InterPro" id="IPR029055">
    <property type="entry name" value="Ntn_hydrolases_N"/>
</dbReference>
<evidence type="ECO:0000313" key="6">
    <source>
        <dbReference type="EMBL" id="MFM9611965.1"/>
    </source>
</evidence>
<dbReference type="Pfam" id="PF01804">
    <property type="entry name" value="Penicil_amidase"/>
    <property type="match status" value="1"/>
</dbReference>
<comment type="similarity">
    <text evidence="1">Belongs to the peptidase S45 family.</text>
</comment>
<dbReference type="Gene3D" id="1.10.1400.10">
    <property type="match status" value="1"/>
</dbReference>
<dbReference type="RefSeq" id="WP_109361771.1">
    <property type="nucleotide sequence ID" value="NZ_JBJVNI010000013.1"/>
</dbReference>
<dbReference type="InterPro" id="IPR043146">
    <property type="entry name" value="Penicillin_amidase_N_B-knob"/>
</dbReference>
<dbReference type="InterPro" id="IPR002692">
    <property type="entry name" value="S45"/>
</dbReference>
<dbReference type="Gene3D" id="1.10.439.10">
    <property type="entry name" value="Penicillin Amidohydrolase, domain 1"/>
    <property type="match status" value="1"/>
</dbReference>
<dbReference type="InterPro" id="IPR043147">
    <property type="entry name" value="Penicillin_amidase_A-knob"/>
</dbReference>
<keyword evidence="2" id="KW-0732">Signal</keyword>
<proteinExistence type="inferred from homology"/>